<protein>
    <submittedName>
        <fullName evidence="1">Uncharacterized protein</fullName>
    </submittedName>
</protein>
<organism evidence="1 2">
    <name type="scientific">Rhodopirellula sallentina SM41</name>
    <dbReference type="NCBI Taxonomy" id="1263870"/>
    <lineage>
        <taxon>Bacteria</taxon>
        <taxon>Pseudomonadati</taxon>
        <taxon>Planctomycetota</taxon>
        <taxon>Planctomycetia</taxon>
        <taxon>Pirellulales</taxon>
        <taxon>Pirellulaceae</taxon>
        <taxon>Rhodopirellula</taxon>
    </lineage>
</organism>
<comment type="caution">
    <text evidence="1">The sequence shown here is derived from an EMBL/GenBank/DDBJ whole genome shotgun (WGS) entry which is preliminary data.</text>
</comment>
<gene>
    <name evidence="1" type="ORF">RSSM_03402</name>
</gene>
<sequence>MTIDAEKCYYETPLDSPLTHHPSYRSYACGPFLRYSTGDPGRM</sequence>
<reference evidence="1 2" key="1">
    <citation type="journal article" date="2013" name="Mar. Genomics">
        <title>Expression of sulfatases in Rhodopirellula baltica and the diversity of sulfatases in the genus Rhodopirellula.</title>
        <authorList>
            <person name="Wegner C.E."/>
            <person name="Richter-Heitmann T."/>
            <person name="Klindworth A."/>
            <person name="Klockow C."/>
            <person name="Richter M."/>
            <person name="Achstetter T."/>
            <person name="Glockner F.O."/>
            <person name="Harder J."/>
        </authorList>
    </citation>
    <scope>NUCLEOTIDE SEQUENCE [LARGE SCALE GENOMIC DNA]</scope>
    <source>
        <strain evidence="1 2">SM41</strain>
    </source>
</reference>
<proteinExistence type="predicted"/>
<accession>M5UGE0</accession>
<dbReference type="AlphaFoldDB" id="M5UGE0"/>
<evidence type="ECO:0000313" key="1">
    <source>
        <dbReference type="EMBL" id="EMI55078.1"/>
    </source>
</evidence>
<keyword evidence="2" id="KW-1185">Reference proteome</keyword>
<name>M5UGE0_9BACT</name>
<dbReference type="Proteomes" id="UP000011885">
    <property type="component" value="Unassembled WGS sequence"/>
</dbReference>
<dbReference type="PATRIC" id="fig|1263870.3.peg.3617"/>
<dbReference type="EMBL" id="ANOH01000228">
    <property type="protein sequence ID" value="EMI55078.1"/>
    <property type="molecule type" value="Genomic_DNA"/>
</dbReference>
<evidence type="ECO:0000313" key="2">
    <source>
        <dbReference type="Proteomes" id="UP000011885"/>
    </source>
</evidence>